<sequence>MNTIFLIPIKKYFYFYLKSIQQSYLIHLSNNENRNSNFEFNIMEIGTNDCKNSIIVINKLMKYLKIKSNNKIINSLRGNNKIKILFNNENYISILNEINQFTNEMDENNYIRISNNIDYSLLNKSHFKQITSNESVDFIISTFLFQNSIYDERYYKNEDSIIMGQKTREYSTYCINQLSGLLSLREKELKKNGTMIITIIGEYNILFHKIFNIIKLILKNQLIINNNNNNNNNQNNLIDENNLNNILNKIVLPINFYTKYEINEVIKQLELKKSNLSLVECIGDHLVSPNQDFNQFFIFLNNFIELNFKKLLFKYCFSNNEFIDRFYSLFFTSLKEHLTTKDTCKQIIKDFRLNYYILSFSKK</sequence>
<dbReference type="RefSeq" id="XP_003283819.1">
    <property type="nucleotide sequence ID" value="XM_003283771.1"/>
</dbReference>
<accession>F0Z8S5</accession>
<dbReference type="GO" id="GO:0032259">
    <property type="term" value="P:methylation"/>
    <property type="evidence" value="ECO:0000318"/>
    <property type="project" value="GO_Central"/>
</dbReference>
<dbReference type="KEGG" id="dpp:DICPUDRAFT_74801"/>
<proteinExistence type="predicted"/>
<dbReference type="VEuPathDB" id="AmoebaDB:DICPUDRAFT_74801"/>
<dbReference type="Proteomes" id="UP000001064">
    <property type="component" value="Unassembled WGS sequence"/>
</dbReference>
<dbReference type="AlphaFoldDB" id="F0Z8S5"/>
<organism evidence="1 2">
    <name type="scientific">Dictyostelium purpureum</name>
    <name type="common">Slime mold</name>
    <dbReference type="NCBI Taxonomy" id="5786"/>
    <lineage>
        <taxon>Eukaryota</taxon>
        <taxon>Amoebozoa</taxon>
        <taxon>Evosea</taxon>
        <taxon>Eumycetozoa</taxon>
        <taxon>Dictyostelia</taxon>
        <taxon>Dictyosteliales</taxon>
        <taxon>Dictyosteliaceae</taxon>
        <taxon>Dictyostelium</taxon>
    </lineage>
</organism>
<dbReference type="InParanoid" id="F0Z8S5"/>
<evidence type="ECO:0008006" key="3">
    <source>
        <dbReference type="Google" id="ProtNLM"/>
    </source>
</evidence>
<evidence type="ECO:0000313" key="1">
    <source>
        <dbReference type="EMBL" id="EGC39598.1"/>
    </source>
</evidence>
<gene>
    <name evidence="1" type="ORF">DICPUDRAFT_74801</name>
</gene>
<reference evidence="2" key="1">
    <citation type="journal article" date="2011" name="Genome Biol.">
        <title>Comparative genomics of the social amoebae Dictyostelium discoideum and Dictyostelium purpureum.</title>
        <authorList>
            <consortium name="US DOE Joint Genome Institute (JGI-PGF)"/>
            <person name="Sucgang R."/>
            <person name="Kuo A."/>
            <person name="Tian X."/>
            <person name="Salerno W."/>
            <person name="Parikh A."/>
            <person name="Feasley C.L."/>
            <person name="Dalin E."/>
            <person name="Tu H."/>
            <person name="Huang E."/>
            <person name="Barry K."/>
            <person name="Lindquist E."/>
            <person name="Shapiro H."/>
            <person name="Bruce D."/>
            <person name="Schmutz J."/>
            <person name="Salamov A."/>
            <person name="Fey P."/>
            <person name="Gaudet P."/>
            <person name="Anjard C."/>
            <person name="Babu M.M."/>
            <person name="Basu S."/>
            <person name="Bushmanova Y."/>
            <person name="van der Wel H."/>
            <person name="Katoh-Kurasawa M."/>
            <person name="Dinh C."/>
            <person name="Coutinho P.M."/>
            <person name="Saito T."/>
            <person name="Elias M."/>
            <person name="Schaap P."/>
            <person name="Kay R.R."/>
            <person name="Henrissat B."/>
            <person name="Eichinger L."/>
            <person name="Rivero F."/>
            <person name="Putnam N.H."/>
            <person name="West C.M."/>
            <person name="Loomis W.F."/>
            <person name="Chisholm R.L."/>
            <person name="Shaulsky G."/>
            <person name="Strassmann J.E."/>
            <person name="Queller D.C."/>
            <person name="Kuspa A."/>
            <person name="Grigoriev I.V."/>
        </authorList>
    </citation>
    <scope>NUCLEOTIDE SEQUENCE [LARGE SCALE GENOMIC DNA]</scope>
    <source>
        <strain evidence="2">QSDP1</strain>
    </source>
</reference>
<keyword evidence="2" id="KW-1185">Reference proteome</keyword>
<dbReference type="GO" id="GO:0008757">
    <property type="term" value="F:S-adenosylmethionine-dependent methyltransferase activity"/>
    <property type="evidence" value="ECO:0000318"/>
    <property type="project" value="GO_Central"/>
</dbReference>
<dbReference type="InterPro" id="IPR029063">
    <property type="entry name" value="SAM-dependent_MTases_sf"/>
</dbReference>
<dbReference type="Gene3D" id="3.40.50.150">
    <property type="entry name" value="Vaccinia Virus protein VP39"/>
    <property type="match status" value="1"/>
</dbReference>
<evidence type="ECO:0000313" key="2">
    <source>
        <dbReference type="Proteomes" id="UP000001064"/>
    </source>
</evidence>
<protein>
    <recommendedName>
        <fullName evidence="3">Methyltransferase type 11 domain-containing protein</fullName>
    </recommendedName>
</protein>
<name>F0Z8S5_DICPU</name>
<dbReference type="GeneID" id="10509782"/>
<dbReference type="EMBL" id="GL870954">
    <property type="protein sequence ID" value="EGC39598.1"/>
    <property type="molecule type" value="Genomic_DNA"/>
</dbReference>